<reference evidence="1 2" key="1">
    <citation type="submission" date="2015-01" db="EMBL/GenBank/DDBJ databases">
        <title>Evolution of Trichinella species and genotypes.</title>
        <authorList>
            <person name="Korhonen P.K."/>
            <person name="Edoardo P."/>
            <person name="Giuseppe L.R."/>
            <person name="Gasser R.B."/>
        </authorList>
    </citation>
    <scope>NUCLEOTIDE SEQUENCE [LARGE SCALE GENOMIC DNA]</scope>
    <source>
        <strain evidence="1">ISS1029</strain>
    </source>
</reference>
<organism evidence="1 2">
    <name type="scientific">Trichinella zimbabwensis</name>
    <dbReference type="NCBI Taxonomy" id="268475"/>
    <lineage>
        <taxon>Eukaryota</taxon>
        <taxon>Metazoa</taxon>
        <taxon>Ecdysozoa</taxon>
        <taxon>Nematoda</taxon>
        <taxon>Enoplea</taxon>
        <taxon>Dorylaimia</taxon>
        <taxon>Trichinellida</taxon>
        <taxon>Trichinellidae</taxon>
        <taxon>Trichinella</taxon>
    </lineage>
</organism>
<dbReference type="EMBL" id="JYDP01001392">
    <property type="protein sequence ID" value="KRY98398.1"/>
    <property type="molecule type" value="Genomic_DNA"/>
</dbReference>
<dbReference type="OrthoDB" id="10565285at2759"/>
<protein>
    <submittedName>
        <fullName evidence="1">Uncharacterized protein</fullName>
    </submittedName>
</protein>
<feature type="non-terminal residue" evidence="1">
    <location>
        <position position="38"/>
    </location>
</feature>
<name>A0A0V1GJR4_9BILA</name>
<proteinExistence type="predicted"/>
<evidence type="ECO:0000313" key="1">
    <source>
        <dbReference type="EMBL" id="KRY98398.1"/>
    </source>
</evidence>
<comment type="caution">
    <text evidence="1">The sequence shown here is derived from an EMBL/GenBank/DDBJ whole genome shotgun (WGS) entry which is preliminary data.</text>
</comment>
<dbReference type="AlphaFoldDB" id="A0A0V1GJR4"/>
<sequence length="38" mass="4325">MSIVFVWRERDKQMLHIECDGNKMDDEKAAGILLSSAS</sequence>
<gene>
    <name evidence="1" type="ORF">T11_13750</name>
</gene>
<keyword evidence="2" id="KW-1185">Reference proteome</keyword>
<evidence type="ECO:0000313" key="2">
    <source>
        <dbReference type="Proteomes" id="UP000055024"/>
    </source>
</evidence>
<dbReference type="Proteomes" id="UP000055024">
    <property type="component" value="Unassembled WGS sequence"/>
</dbReference>
<accession>A0A0V1GJR4</accession>